<dbReference type="SMART" id="SM00342">
    <property type="entry name" value="HTH_ARAC"/>
    <property type="match status" value="1"/>
</dbReference>
<dbReference type="EMBL" id="SMRT01000003">
    <property type="protein sequence ID" value="TDF98682.1"/>
    <property type="molecule type" value="Genomic_DNA"/>
</dbReference>
<dbReference type="PRINTS" id="PR00032">
    <property type="entry name" value="HTHARAC"/>
</dbReference>
<dbReference type="PROSITE" id="PS00041">
    <property type="entry name" value="HTH_ARAC_FAMILY_1"/>
    <property type="match status" value="1"/>
</dbReference>
<evidence type="ECO:0000259" key="4">
    <source>
        <dbReference type="PROSITE" id="PS01124"/>
    </source>
</evidence>
<evidence type="ECO:0000256" key="1">
    <source>
        <dbReference type="ARBA" id="ARBA00023015"/>
    </source>
</evidence>
<evidence type="ECO:0000256" key="2">
    <source>
        <dbReference type="ARBA" id="ARBA00023125"/>
    </source>
</evidence>
<dbReference type="Gene3D" id="2.60.120.10">
    <property type="entry name" value="Jelly Rolls"/>
    <property type="match status" value="1"/>
</dbReference>
<dbReference type="InterPro" id="IPR003313">
    <property type="entry name" value="AraC-bd"/>
</dbReference>
<dbReference type="SUPFAM" id="SSF51215">
    <property type="entry name" value="Regulatory protein AraC"/>
    <property type="match status" value="1"/>
</dbReference>
<dbReference type="PANTHER" id="PTHR43280:SF28">
    <property type="entry name" value="HTH-TYPE TRANSCRIPTIONAL ACTIVATOR RHAS"/>
    <property type="match status" value="1"/>
</dbReference>
<accession>A0A4R5KTC6</accession>
<dbReference type="PROSITE" id="PS01124">
    <property type="entry name" value="HTH_ARAC_FAMILY_2"/>
    <property type="match status" value="1"/>
</dbReference>
<dbReference type="PANTHER" id="PTHR43280">
    <property type="entry name" value="ARAC-FAMILY TRANSCRIPTIONAL REGULATOR"/>
    <property type="match status" value="1"/>
</dbReference>
<dbReference type="Proteomes" id="UP000295636">
    <property type="component" value="Unassembled WGS sequence"/>
</dbReference>
<keyword evidence="1" id="KW-0805">Transcription regulation</keyword>
<dbReference type="GO" id="GO:0043565">
    <property type="term" value="F:sequence-specific DNA binding"/>
    <property type="evidence" value="ECO:0007669"/>
    <property type="project" value="InterPro"/>
</dbReference>
<dbReference type="InterPro" id="IPR014710">
    <property type="entry name" value="RmlC-like_jellyroll"/>
</dbReference>
<gene>
    <name evidence="5" type="ORF">E1757_09105</name>
</gene>
<feature type="domain" description="HTH araC/xylS-type" evidence="4">
    <location>
        <begin position="189"/>
        <end position="287"/>
    </location>
</feature>
<name>A0A4R5KTC6_9BACL</name>
<dbReference type="AlphaFoldDB" id="A0A4R5KTC6"/>
<keyword evidence="6" id="KW-1185">Reference proteome</keyword>
<dbReference type="GO" id="GO:0003700">
    <property type="term" value="F:DNA-binding transcription factor activity"/>
    <property type="evidence" value="ECO:0007669"/>
    <property type="project" value="InterPro"/>
</dbReference>
<dbReference type="OrthoDB" id="182958at2"/>
<dbReference type="InterPro" id="IPR037923">
    <property type="entry name" value="HTH-like"/>
</dbReference>
<organism evidence="5 6">
    <name type="scientific">Paenibacillus piri</name>
    <dbReference type="NCBI Taxonomy" id="2547395"/>
    <lineage>
        <taxon>Bacteria</taxon>
        <taxon>Bacillati</taxon>
        <taxon>Bacillota</taxon>
        <taxon>Bacilli</taxon>
        <taxon>Bacillales</taxon>
        <taxon>Paenibacillaceae</taxon>
        <taxon>Paenibacillus</taxon>
    </lineage>
</organism>
<dbReference type="InterPro" id="IPR018060">
    <property type="entry name" value="HTH_AraC"/>
</dbReference>
<evidence type="ECO:0000256" key="3">
    <source>
        <dbReference type="ARBA" id="ARBA00023163"/>
    </source>
</evidence>
<comment type="caution">
    <text evidence="5">The sequence shown here is derived from an EMBL/GenBank/DDBJ whole genome shotgun (WGS) entry which is preliminary data.</text>
</comment>
<dbReference type="Gene3D" id="1.10.10.60">
    <property type="entry name" value="Homeodomain-like"/>
    <property type="match status" value="2"/>
</dbReference>
<reference evidence="5 6" key="1">
    <citation type="submission" date="2019-03" db="EMBL/GenBank/DDBJ databases">
        <title>This is whole genome sequence of Paenibacillus sp MS74 strain.</title>
        <authorList>
            <person name="Trinh H.N."/>
        </authorList>
    </citation>
    <scope>NUCLEOTIDE SEQUENCE [LARGE SCALE GENOMIC DNA]</scope>
    <source>
        <strain evidence="5 6">MS74</strain>
    </source>
</reference>
<proteinExistence type="predicted"/>
<dbReference type="InterPro" id="IPR009057">
    <property type="entry name" value="Homeodomain-like_sf"/>
</dbReference>
<dbReference type="Pfam" id="PF02311">
    <property type="entry name" value="AraC_binding"/>
    <property type="match status" value="1"/>
</dbReference>
<keyword evidence="2" id="KW-0238">DNA-binding</keyword>
<sequence length="289" mass="33946">MRRYPMGVYPRYLWEYPNRDSSFPFFMERKHRCLVPAYRGDFLTLILVLDGEGTGWINGVEHPMRRGTVTFTLPYQIHEYRSHTETPLTIWVCNFDLGLLLPSGHHDWGMQELLDEADNGTPFCQLDEEAFGELFRIFENMASDYAGSDRWRNVSLRALLFEALILFDRHRGVPELKTISPRSRTSDIWKVIHYVHQHYSEPLALTELADRFHFNVTHLSERLKQTLGQNYIDFIRELRIRHACGLLAFTELSISEIALEVGFNTFSSFSRSFRDIRGMSPSKYRKKVK</sequence>
<dbReference type="InterPro" id="IPR018062">
    <property type="entry name" value="HTH_AraC-typ_CS"/>
</dbReference>
<evidence type="ECO:0000313" key="6">
    <source>
        <dbReference type="Proteomes" id="UP000295636"/>
    </source>
</evidence>
<dbReference type="Pfam" id="PF12833">
    <property type="entry name" value="HTH_18"/>
    <property type="match status" value="1"/>
</dbReference>
<evidence type="ECO:0000313" key="5">
    <source>
        <dbReference type="EMBL" id="TDF98682.1"/>
    </source>
</evidence>
<dbReference type="SUPFAM" id="SSF46689">
    <property type="entry name" value="Homeodomain-like"/>
    <property type="match status" value="2"/>
</dbReference>
<protein>
    <submittedName>
        <fullName evidence="5">AraC family transcriptional regulator</fullName>
    </submittedName>
</protein>
<keyword evidence="3" id="KW-0804">Transcription</keyword>
<dbReference type="InterPro" id="IPR020449">
    <property type="entry name" value="Tscrpt_reg_AraC-type_HTH"/>
</dbReference>